<organism evidence="10 11">
    <name type="scientific">Helianthus annuus</name>
    <name type="common">Common sunflower</name>
    <dbReference type="NCBI Taxonomy" id="4232"/>
    <lineage>
        <taxon>Eukaryota</taxon>
        <taxon>Viridiplantae</taxon>
        <taxon>Streptophyta</taxon>
        <taxon>Embryophyta</taxon>
        <taxon>Tracheophyta</taxon>
        <taxon>Spermatophyta</taxon>
        <taxon>Magnoliopsida</taxon>
        <taxon>eudicotyledons</taxon>
        <taxon>Gunneridae</taxon>
        <taxon>Pentapetalae</taxon>
        <taxon>asterids</taxon>
        <taxon>campanulids</taxon>
        <taxon>Asterales</taxon>
        <taxon>Asteraceae</taxon>
        <taxon>Asteroideae</taxon>
        <taxon>Heliantheae alliance</taxon>
        <taxon>Heliantheae</taxon>
        <taxon>Helianthus</taxon>
    </lineage>
</organism>
<evidence type="ECO:0000313" key="9">
    <source>
        <dbReference type="EMBL" id="KAF5758046.1"/>
    </source>
</evidence>
<reference evidence="9 11" key="1">
    <citation type="journal article" date="2017" name="Nature">
        <title>The sunflower genome provides insights into oil metabolism, flowering and Asterid evolution.</title>
        <authorList>
            <person name="Badouin H."/>
            <person name="Gouzy J."/>
            <person name="Grassa C.J."/>
            <person name="Murat F."/>
            <person name="Staton S.E."/>
            <person name="Cottret L."/>
            <person name="Lelandais-Briere C."/>
            <person name="Owens G.L."/>
            <person name="Carrere S."/>
            <person name="Mayjonade B."/>
            <person name="Legrand L."/>
            <person name="Gill N."/>
            <person name="Kane N.C."/>
            <person name="Bowers J.E."/>
            <person name="Hubner S."/>
            <person name="Bellec A."/>
            <person name="Berard A."/>
            <person name="Berges H."/>
            <person name="Blanchet N."/>
            <person name="Boniface M.C."/>
            <person name="Brunel D."/>
            <person name="Catrice O."/>
            <person name="Chaidir N."/>
            <person name="Claudel C."/>
            <person name="Donnadieu C."/>
            <person name="Faraut T."/>
            <person name="Fievet G."/>
            <person name="Helmstetter N."/>
            <person name="King M."/>
            <person name="Knapp S.J."/>
            <person name="Lai Z."/>
            <person name="Le Paslier M.C."/>
            <person name="Lippi Y."/>
            <person name="Lorenzon L."/>
            <person name="Mandel J.R."/>
            <person name="Marage G."/>
            <person name="Marchand G."/>
            <person name="Marquand E."/>
            <person name="Bret-Mestries E."/>
            <person name="Morien E."/>
            <person name="Nambeesan S."/>
            <person name="Nguyen T."/>
            <person name="Pegot-Espagnet P."/>
            <person name="Pouilly N."/>
            <person name="Raftis F."/>
            <person name="Sallet E."/>
            <person name="Schiex T."/>
            <person name="Thomas J."/>
            <person name="Vandecasteele C."/>
            <person name="Vares D."/>
            <person name="Vear F."/>
            <person name="Vautrin S."/>
            <person name="Crespi M."/>
            <person name="Mangin B."/>
            <person name="Burke J.M."/>
            <person name="Salse J."/>
            <person name="Munos S."/>
            <person name="Vincourt P."/>
            <person name="Rieseberg L.H."/>
            <person name="Langlade N.B."/>
        </authorList>
    </citation>
    <scope>NUCLEOTIDE SEQUENCE [LARGE SCALE GENOMIC DNA]</scope>
    <source>
        <strain evidence="11">cv. SF193</strain>
        <tissue evidence="9">Leaves</tissue>
    </source>
</reference>
<feature type="domain" description="Protein kinase" evidence="8">
    <location>
        <begin position="46"/>
        <end position="323"/>
    </location>
</feature>
<evidence type="ECO:0000256" key="7">
    <source>
        <dbReference type="SAM" id="MobiDB-lite"/>
    </source>
</evidence>
<dbReference type="GO" id="GO:0007165">
    <property type="term" value="P:signal transduction"/>
    <property type="evidence" value="ECO:0000318"/>
    <property type="project" value="GO_Central"/>
</dbReference>
<dbReference type="GO" id="GO:0005524">
    <property type="term" value="F:ATP binding"/>
    <property type="evidence" value="ECO:0007669"/>
    <property type="project" value="UniProtKB-UniRule"/>
</dbReference>
<dbReference type="SUPFAM" id="SSF56112">
    <property type="entry name" value="Protein kinase-like (PK-like)"/>
    <property type="match status" value="1"/>
</dbReference>
<gene>
    <name evidence="10" type="ORF">HannXRQ_Chr16g0499341</name>
    <name evidence="9" type="ORF">HanXRQr2_Chr16g0724891</name>
</gene>
<dbReference type="Gramene" id="mRNA:HanXRQr2_Chr16g0724891">
    <property type="protein sequence ID" value="CDS:HanXRQr2_Chr16g0724891.1"/>
    <property type="gene ID" value="HanXRQr2_Chr16g0724891"/>
</dbReference>
<evidence type="ECO:0000256" key="2">
    <source>
        <dbReference type="ARBA" id="ARBA00022741"/>
    </source>
</evidence>
<evidence type="ECO:0000256" key="4">
    <source>
        <dbReference type="ARBA" id="ARBA00022840"/>
    </source>
</evidence>
<evidence type="ECO:0000256" key="1">
    <source>
        <dbReference type="ARBA" id="ARBA00022679"/>
    </source>
</evidence>
<dbReference type="STRING" id="4232.A0A251RVB7"/>
<feature type="binding site" evidence="5">
    <location>
        <position position="82"/>
    </location>
    <ligand>
        <name>ATP</name>
        <dbReference type="ChEBI" id="CHEBI:30616"/>
    </ligand>
</feature>
<keyword evidence="2 5" id="KW-0547">Nucleotide-binding</keyword>
<dbReference type="InterPro" id="IPR008271">
    <property type="entry name" value="Ser/Thr_kinase_AS"/>
</dbReference>
<dbReference type="OMA" id="INYIHEL"/>
<dbReference type="PANTHER" id="PTHR48011">
    <property type="entry name" value="CCR4-NOT TRANSCRIPTIONAL COMPLEX SUBUNIT CAF120-RELATED"/>
    <property type="match status" value="1"/>
</dbReference>
<dbReference type="InParanoid" id="A0A251RVB7"/>
<reference evidence="9" key="3">
    <citation type="submission" date="2020-06" db="EMBL/GenBank/DDBJ databases">
        <title>Helianthus annuus Genome sequencing and assembly Release 2.</title>
        <authorList>
            <person name="Gouzy J."/>
            <person name="Langlade N."/>
            <person name="Munos S."/>
        </authorList>
    </citation>
    <scope>NUCLEOTIDE SEQUENCE</scope>
    <source>
        <tissue evidence="9">Leaves</tissue>
    </source>
</reference>
<evidence type="ECO:0000256" key="3">
    <source>
        <dbReference type="ARBA" id="ARBA00022777"/>
    </source>
</evidence>
<sequence length="393" mass="43852">MNMNLQELNTMKRRLFGGDKDHEGKRSKQEDWTKHAQKMYGDGAAWVRGVMIGKGSFGYVFIANLNNYKSRYSLYPPVMAVKSAEVSVSGSIQKEKEVMDNINGCPYVIKCFGEEITNGENGRMVYNMLLEYGSGGTLADVIKSSNGIGLPELDVRRHARSILRGLSHIHKRGYVHCDLKPQNVLLVANEGKTGGFVAKIGDLGSAKRMKQIKKNKLNNYGPCSRGTPMYLSPEALVNGVQEKPADVWAVGCIVYEMLTGKPLRYSYQDLGVNEMISRIGDGRDLFSVSSSLSAEGRSFLEKCLCRKVMCRLTANMLLKHPFLKGLPDDDIDEVEESREVFDINTITSSSLFSDEDDELWLSSCSEDEDVDVTANGESINARFHEGRRFPVRL</sequence>
<dbReference type="PANTHER" id="PTHR48011:SF21">
    <property type="entry name" value="PROTEIN KINASE DOMAIN-CONTAINING PROTEIN"/>
    <property type="match status" value="1"/>
</dbReference>
<evidence type="ECO:0000313" key="10">
    <source>
        <dbReference type="EMBL" id="OTF90410.1"/>
    </source>
</evidence>
<dbReference type="Gene3D" id="1.10.510.10">
    <property type="entry name" value="Transferase(Phosphotransferase) domain 1"/>
    <property type="match status" value="1"/>
</dbReference>
<name>A0A251RVB7_HELAN</name>
<keyword evidence="4 5" id="KW-0067">ATP-binding</keyword>
<dbReference type="AlphaFoldDB" id="A0A251RVB7"/>
<protein>
    <submittedName>
        <fullName evidence="9">Mitogen-activated protein kinase kinase kinase STE-STE11 family</fullName>
        <ecNumber evidence="9">2.7.11.25</ecNumber>
    </submittedName>
</protein>
<dbReference type="PROSITE" id="PS00107">
    <property type="entry name" value="PROTEIN_KINASE_ATP"/>
    <property type="match status" value="1"/>
</dbReference>
<dbReference type="SMART" id="SM00220">
    <property type="entry name" value="S_TKc"/>
    <property type="match status" value="1"/>
</dbReference>
<dbReference type="PROSITE" id="PS00108">
    <property type="entry name" value="PROTEIN_KINASE_ST"/>
    <property type="match status" value="1"/>
</dbReference>
<keyword evidence="6" id="KW-0723">Serine/threonine-protein kinase</keyword>
<feature type="region of interest" description="Disordered" evidence="7">
    <location>
        <begin position="14"/>
        <end position="33"/>
    </location>
</feature>
<proteinExistence type="inferred from homology"/>
<dbReference type="EMBL" id="MNCJ02000331">
    <property type="protein sequence ID" value="KAF5758046.1"/>
    <property type="molecule type" value="Genomic_DNA"/>
</dbReference>
<dbReference type="EC" id="2.7.11.25" evidence="9"/>
<dbReference type="Proteomes" id="UP000215914">
    <property type="component" value="Chromosome 16"/>
</dbReference>
<comment type="similarity">
    <text evidence="6">Belongs to the protein kinase superfamily.</text>
</comment>
<evidence type="ECO:0000259" key="8">
    <source>
        <dbReference type="PROSITE" id="PS50011"/>
    </source>
</evidence>
<dbReference type="InterPro" id="IPR017441">
    <property type="entry name" value="Protein_kinase_ATP_BS"/>
</dbReference>
<evidence type="ECO:0000313" key="11">
    <source>
        <dbReference type="Proteomes" id="UP000215914"/>
    </source>
</evidence>
<evidence type="ECO:0000256" key="6">
    <source>
        <dbReference type="RuleBase" id="RU000304"/>
    </source>
</evidence>
<keyword evidence="11" id="KW-1185">Reference proteome</keyword>
<dbReference type="GO" id="GO:0004709">
    <property type="term" value="F:MAP kinase kinase kinase activity"/>
    <property type="evidence" value="ECO:0007669"/>
    <property type="project" value="UniProtKB-EC"/>
</dbReference>
<dbReference type="InterPro" id="IPR011009">
    <property type="entry name" value="Kinase-like_dom_sf"/>
</dbReference>
<dbReference type="PROSITE" id="PS50011">
    <property type="entry name" value="PROTEIN_KINASE_DOM"/>
    <property type="match status" value="1"/>
</dbReference>
<dbReference type="GO" id="GO:0004672">
    <property type="term" value="F:protein kinase activity"/>
    <property type="evidence" value="ECO:0000318"/>
    <property type="project" value="GO_Central"/>
</dbReference>
<accession>A0A251RVB7</accession>
<dbReference type="InterPro" id="IPR052751">
    <property type="entry name" value="Plant_MAPKKK"/>
</dbReference>
<dbReference type="EMBL" id="CM007905">
    <property type="protein sequence ID" value="OTF90410.1"/>
    <property type="molecule type" value="Genomic_DNA"/>
</dbReference>
<feature type="compositionally biased region" description="Basic and acidic residues" evidence="7">
    <location>
        <begin position="16"/>
        <end position="33"/>
    </location>
</feature>
<evidence type="ECO:0000256" key="5">
    <source>
        <dbReference type="PROSITE-ProRule" id="PRU10141"/>
    </source>
</evidence>
<reference evidence="10" key="2">
    <citation type="submission" date="2017-02" db="EMBL/GenBank/DDBJ databases">
        <title>Sunflower complete genome.</title>
        <authorList>
            <person name="Langlade N."/>
            <person name="Munos S."/>
        </authorList>
    </citation>
    <scope>NUCLEOTIDE SEQUENCE [LARGE SCALE GENOMIC DNA]</scope>
    <source>
        <tissue evidence="10">Leaves</tissue>
    </source>
</reference>
<dbReference type="InterPro" id="IPR000719">
    <property type="entry name" value="Prot_kinase_dom"/>
</dbReference>
<keyword evidence="3 9" id="KW-0418">Kinase</keyword>
<keyword evidence="1 9" id="KW-0808">Transferase</keyword>
<dbReference type="Pfam" id="PF00069">
    <property type="entry name" value="Pkinase"/>
    <property type="match status" value="1"/>
</dbReference>